<reference evidence="5 6" key="1">
    <citation type="submission" date="2015-01" db="EMBL/GenBank/DDBJ databases">
        <title>Genome sequencing of Jeotgalibacillus soli.</title>
        <authorList>
            <person name="Goh K.M."/>
            <person name="Chan K.-G."/>
            <person name="Yaakop A.S."/>
            <person name="Ee R."/>
            <person name="Gan H.M."/>
            <person name="Chan C.S."/>
        </authorList>
    </citation>
    <scope>NUCLEOTIDE SEQUENCE [LARGE SCALE GENOMIC DNA]</scope>
    <source>
        <strain evidence="5 6">P9</strain>
    </source>
</reference>
<accession>A0A0C2VT72</accession>
<gene>
    <name evidence="5" type="ORF">KP78_17810</name>
</gene>
<dbReference type="InterPro" id="IPR040170">
    <property type="entry name" value="Cytosol_ACT"/>
</dbReference>
<dbReference type="PROSITE" id="PS51770">
    <property type="entry name" value="HOTDOG_ACOT"/>
    <property type="match status" value="1"/>
</dbReference>
<dbReference type="InterPro" id="IPR006683">
    <property type="entry name" value="Thioestr_dom"/>
</dbReference>
<evidence type="ECO:0000256" key="1">
    <source>
        <dbReference type="ARBA" id="ARBA00010458"/>
    </source>
</evidence>
<dbReference type="STRING" id="889306.KP78_17810"/>
<dbReference type="CDD" id="cd03442">
    <property type="entry name" value="BFIT_BACH"/>
    <property type="match status" value="1"/>
</dbReference>
<evidence type="ECO:0000313" key="6">
    <source>
        <dbReference type="Proteomes" id="UP000031938"/>
    </source>
</evidence>
<dbReference type="Pfam" id="PF03061">
    <property type="entry name" value="4HBT"/>
    <property type="match status" value="1"/>
</dbReference>
<dbReference type="PANTHER" id="PTHR11049:SF24">
    <property type="entry name" value="CYTOSOLIC ACYL COENZYME A THIOESTER HYDROLASE"/>
    <property type="match status" value="1"/>
</dbReference>
<evidence type="ECO:0000313" key="5">
    <source>
        <dbReference type="EMBL" id="KIL47208.1"/>
    </source>
</evidence>
<dbReference type="SUPFAM" id="SSF54637">
    <property type="entry name" value="Thioesterase/thiol ester dehydrase-isomerase"/>
    <property type="match status" value="1"/>
</dbReference>
<sequence length="187" mass="20914">MSFFKMMTPNRSNEELIDMKKEKRMSETRTIQTSNVLPPDTNHYGTLFGGKLMAYIDNVASISATKHARMPVVTASTDSVDFLQPIRVGDAVTLESFVTYTGRSSMEVFVRVTTEKLLTGEQSVAAISFLTFVALGPDGKPAEIPQIIAETEEEKWLNETAVNRSSHRKARKMHSMELAAFFSKNQQ</sequence>
<protein>
    <submittedName>
        <fullName evidence="5">Acyl-CoA hydrolase</fullName>
    </submittedName>
</protein>
<dbReference type="GO" id="GO:0052816">
    <property type="term" value="F:long-chain fatty acyl-CoA hydrolase activity"/>
    <property type="evidence" value="ECO:0007669"/>
    <property type="project" value="TreeGrafter"/>
</dbReference>
<dbReference type="GO" id="GO:0009062">
    <property type="term" value="P:fatty acid catabolic process"/>
    <property type="evidence" value="ECO:0007669"/>
    <property type="project" value="TreeGrafter"/>
</dbReference>
<dbReference type="GO" id="GO:0005829">
    <property type="term" value="C:cytosol"/>
    <property type="evidence" value="ECO:0007669"/>
    <property type="project" value="TreeGrafter"/>
</dbReference>
<evidence type="ECO:0000256" key="3">
    <source>
        <dbReference type="PROSITE-ProRule" id="PRU01106"/>
    </source>
</evidence>
<dbReference type="Gene3D" id="3.10.129.10">
    <property type="entry name" value="Hotdog Thioesterase"/>
    <property type="match status" value="1"/>
</dbReference>
<evidence type="ECO:0000256" key="2">
    <source>
        <dbReference type="ARBA" id="ARBA00022801"/>
    </source>
</evidence>
<dbReference type="PATRIC" id="fig|889306.3.peg.1794"/>
<comment type="similarity">
    <text evidence="1">Belongs to the acyl coenzyme A hydrolase family.</text>
</comment>
<dbReference type="InterPro" id="IPR033120">
    <property type="entry name" value="HOTDOG_ACOT"/>
</dbReference>
<dbReference type="AlphaFoldDB" id="A0A0C2VT72"/>
<dbReference type="Proteomes" id="UP000031938">
    <property type="component" value="Unassembled WGS sequence"/>
</dbReference>
<organism evidence="5 6">
    <name type="scientific">Jeotgalibacillus soli</name>
    <dbReference type="NCBI Taxonomy" id="889306"/>
    <lineage>
        <taxon>Bacteria</taxon>
        <taxon>Bacillati</taxon>
        <taxon>Bacillota</taxon>
        <taxon>Bacilli</taxon>
        <taxon>Bacillales</taxon>
        <taxon>Caryophanaceae</taxon>
        <taxon>Jeotgalibacillus</taxon>
    </lineage>
</organism>
<evidence type="ECO:0000259" key="4">
    <source>
        <dbReference type="PROSITE" id="PS51770"/>
    </source>
</evidence>
<keyword evidence="6" id="KW-1185">Reference proteome</keyword>
<feature type="domain" description="HotDog ACOT-type" evidence="4">
    <location>
        <begin position="26"/>
        <end position="138"/>
    </location>
</feature>
<name>A0A0C2VT72_9BACL</name>
<keyword evidence="2 3" id="KW-0378">Hydrolase</keyword>
<proteinExistence type="inferred from homology"/>
<dbReference type="PANTHER" id="PTHR11049">
    <property type="entry name" value="ACYL COENZYME A THIOESTER HYDROLASE"/>
    <property type="match status" value="1"/>
</dbReference>
<comment type="caution">
    <text evidence="5">The sequence shown here is derived from an EMBL/GenBank/DDBJ whole genome shotgun (WGS) entry which is preliminary data.</text>
</comment>
<dbReference type="EMBL" id="JXRP01000014">
    <property type="protein sequence ID" value="KIL47208.1"/>
    <property type="molecule type" value="Genomic_DNA"/>
</dbReference>
<dbReference type="InterPro" id="IPR029069">
    <property type="entry name" value="HotDog_dom_sf"/>
</dbReference>
<dbReference type="GO" id="GO:0006637">
    <property type="term" value="P:acyl-CoA metabolic process"/>
    <property type="evidence" value="ECO:0007669"/>
    <property type="project" value="TreeGrafter"/>
</dbReference>